<evidence type="ECO:0000313" key="3">
    <source>
        <dbReference type="Proteomes" id="UP000006514"/>
    </source>
</evidence>
<name>J0WIS3_AURST</name>
<dbReference type="Proteomes" id="UP000006514">
    <property type="component" value="Unassembled WGS sequence"/>
</dbReference>
<feature type="region of interest" description="Disordered" evidence="1">
    <location>
        <begin position="1"/>
        <end position="31"/>
    </location>
</feature>
<feature type="region of interest" description="Disordered" evidence="1">
    <location>
        <begin position="156"/>
        <end position="244"/>
    </location>
</feature>
<dbReference type="AlphaFoldDB" id="J0WIS3"/>
<proteinExistence type="predicted"/>
<evidence type="ECO:0000313" key="2">
    <source>
        <dbReference type="EMBL" id="EJD32178.1"/>
    </source>
</evidence>
<organism evidence="2 3">
    <name type="scientific">Auricularia subglabra (strain TFB-10046 / SS5)</name>
    <name type="common">White-rot fungus</name>
    <name type="synonym">Auricularia delicata (strain TFB10046)</name>
    <dbReference type="NCBI Taxonomy" id="717982"/>
    <lineage>
        <taxon>Eukaryota</taxon>
        <taxon>Fungi</taxon>
        <taxon>Dikarya</taxon>
        <taxon>Basidiomycota</taxon>
        <taxon>Agaricomycotina</taxon>
        <taxon>Agaricomycetes</taxon>
        <taxon>Auriculariales</taxon>
        <taxon>Auriculariaceae</taxon>
        <taxon>Auricularia</taxon>
    </lineage>
</organism>
<protein>
    <submittedName>
        <fullName evidence="2">Uncharacterized protein</fullName>
    </submittedName>
</protein>
<feature type="compositionally biased region" description="Basic residues" evidence="1">
    <location>
        <begin position="1"/>
        <end position="13"/>
    </location>
</feature>
<dbReference type="InParanoid" id="J0WIS3"/>
<feature type="compositionally biased region" description="Polar residues" evidence="1">
    <location>
        <begin position="213"/>
        <end position="244"/>
    </location>
</feature>
<accession>J0WIS3</accession>
<reference evidence="3" key="1">
    <citation type="journal article" date="2012" name="Science">
        <title>The Paleozoic origin of enzymatic lignin decomposition reconstructed from 31 fungal genomes.</title>
        <authorList>
            <person name="Floudas D."/>
            <person name="Binder M."/>
            <person name="Riley R."/>
            <person name="Barry K."/>
            <person name="Blanchette R.A."/>
            <person name="Henrissat B."/>
            <person name="Martinez A.T."/>
            <person name="Otillar R."/>
            <person name="Spatafora J.W."/>
            <person name="Yadav J.S."/>
            <person name="Aerts A."/>
            <person name="Benoit I."/>
            <person name="Boyd A."/>
            <person name="Carlson A."/>
            <person name="Copeland A."/>
            <person name="Coutinho P.M."/>
            <person name="de Vries R.P."/>
            <person name="Ferreira P."/>
            <person name="Findley K."/>
            <person name="Foster B."/>
            <person name="Gaskell J."/>
            <person name="Glotzer D."/>
            <person name="Gorecki P."/>
            <person name="Heitman J."/>
            <person name="Hesse C."/>
            <person name="Hori C."/>
            <person name="Igarashi K."/>
            <person name="Jurgens J.A."/>
            <person name="Kallen N."/>
            <person name="Kersten P."/>
            <person name="Kohler A."/>
            <person name="Kuees U."/>
            <person name="Kumar T.K.A."/>
            <person name="Kuo A."/>
            <person name="LaButti K."/>
            <person name="Larrondo L.F."/>
            <person name="Lindquist E."/>
            <person name="Ling A."/>
            <person name="Lombard V."/>
            <person name="Lucas S."/>
            <person name="Lundell T."/>
            <person name="Martin R."/>
            <person name="McLaughlin D.J."/>
            <person name="Morgenstern I."/>
            <person name="Morin E."/>
            <person name="Murat C."/>
            <person name="Nagy L.G."/>
            <person name="Nolan M."/>
            <person name="Ohm R.A."/>
            <person name="Patyshakuliyeva A."/>
            <person name="Rokas A."/>
            <person name="Ruiz-Duenas F.J."/>
            <person name="Sabat G."/>
            <person name="Salamov A."/>
            <person name="Samejima M."/>
            <person name="Schmutz J."/>
            <person name="Slot J.C."/>
            <person name="St John F."/>
            <person name="Stenlid J."/>
            <person name="Sun H."/>
            <person name="Sun S."/>
            <person name="Syed K."/>
            <person name="Tsang A."/>
            <person name="Wiebenga A."/>
            <person name="Young D."/>
            <person name="Pisabarro A."/>
            <person name="Eastwood D.C."/>
            <person name="Martin F."/>
            <person name="Cullen D."/>
            <person name="Grigoriev I.V."/>
            <person name="Hibbett D.S."/>
        </authorList>
    </citation>
    <scope>NUCLEOTIDE SEQUENCE [LARGE SCALE GENOMIC DNA]</scope>
    <source>
        <strain evidence="3">TFB10046</strain>
    </source>
</reference>
<feature type="compositionally biased region" description="Low complexity" evidence="1">
    <location>
        <begin position="182"/>
        <end position="191"/>
    </location>
</feature>
<evidence type="ECO:0000256" key="1">
    <source>
        <dbReference type="SAM" id="MobiDB-lite"/>
    </source>
</evidence>
<keyword evidence="3" id="KW-1185">Reference proteome</keyword>
<gene>
    <name evidence="2" type="ORF">AURDEDRAFT_178790</name>
</gene>
<dbReference type="KEGG" id="adl:AURDEDRAFT_178790"/>
<feature type="region of interest" description="Disordered" evidence="1">
    <location>
        <begin position="90"/>
        <end position="110"/>
    </location>
</feature>
<dbReference type="EMBL" id="JH689244">
    <property type="protein sequence ID" value="EJD32178.1"/>
    <property type="molecule type" value="Genomic_DNA"/>
</dbReference>
<sequence length="244" mass="24808">MAKSTKTARKHASKSSPIALPEPRQTQTKLNLPVLVSRPALAAAPSTVQAAQSLVGSPSADRVQGDTSSQLHAAARQLFGNLASTLEGGGSAASASGEVLPATPHDHGAEAPGAADPFSAAAAAAMGAKFPSMSSRLQDAIKTHLAAFPEDAAFFPHDQHERPSDSRQGVPPPDDATLIGRTVTLSFTTTTSCRPAESQDTDTDDAGDVAPADTTTLSVQFSLSRGSATGPEGTSPSPSWASSE</sequence>